<proteinExistence type="inferred from homology"/>
<dbReference type="GO" id="GO:0140818">
    <property type="term" value="F:mRNA 5'-triphosphate monophosphatase activity"/>
    <property type="evidence" value="ECO:0007669"/>
    <property type="project" value="UniProtKB-EC"/>
</dbReference>
<evidence type="ECO:0000256" key="13">
    <source>
        <dbReference type="ARBA" id="ARBA00047740"/>
    </source>
</evidence>
<comment type="pathway">
    <text evidence="1">mRNA processing; mRNA capping.</text>
</comment>
<dbReference type="InterPro" id="IPR033469">
    <property type="entry name" value="CYTH-like_dom_sf"/>
</dbReference>
<gene>
    <name evidence="15" type="ORF">crov212</name>
</gene>
<comment type="similarity">
    <text evidence="2">In the N-terminal section; belongs to the dsDNA virus mRNA guanylyltransferase family.</text>
</comment>
<dbReference type="RefSeq" id="YP_003969844.1">
    <property type="nucleotide sequence ID" value="NC_014637.1"/>
</dbReference>
<dbReference type="InterPro" id="IPR012340">
    <property type="entry name" value="NA-bd_OB-fold"/>
</dbReference>
<dbReference type="Gene3D" id="3.30.470.30">
    <property type="entry name" value="DNA ligase/mRNA capping enzyme"/>
    <property type="match status" value="1"/>
</dbReference>
<dbReference type="GeneID" id="9887614"/>
<dbReference type="InterPro" id="IPR039753">
    <property type="entry name" value="RG7MT1"/>
</dbReference>
<keyword evidence="6" id="KW-0949">S-adenosyl-L-methionine</keyword>
<keyword evidence="5" id="KW-0808">Transferase</keyword>
<keyword evidence="8" id="KW-0547">Nucleotide-binding</keyword>
<evidence type="ECO:0000256" key="6">
    <source>
        <dbReference type="ARBA" id="ARBA00022691"/>
    </source>
</evidence>
<dbReference type="Gene3D" id="3.40.50.150">
    <property type="entry name" value="Vaccinia Virus protein VP39"/>
    <property type="match status" value="1"/>
</dbReference>
<evidence type="ECO:0000259" key="14">
    <source>
        <dbReference type="PROSITE" id="PS51562"/>
    </source>
</evidence>
<comment type="catalytic activity">
    <reaction evidence="13">
        <text>a 5'-end triphospho-ribonucleoside in mRNA + H2O = a 5'-end diphospho-ribonucleoside in mRNA + phosphate + H(+)</text>
        <dbReference type="Rhea" id="RHEA:67004"/>
        <dbReference type="Rhea" id="RHEA-COMP:17164"/>
        <dbReference type="Rhea" id="RHEA-COMP:17165"/>
        <dbReference type="ChEBI" id="CHEBI:15377"/>
        <dbReference type="ChEBI" id="CHEBI:15378"/>
        <dbReference type="ChEBI" id="CHEBI:43474"/>
        <dbReference type="ChEBI" id="CHEBI:167616"/>
        <dbReference type="ChEBI" id="CHEBI:167618"/>
        <dbReference type="EC" id="3.6.1.74"/>
    </reaction>
    <physiologicalReaction direction="left-to-right" evidence="13">
        <dbReference type="Rhea" id="RHEA:67005"/>
    </physiologicalReaction>
</comment>
<dbReference type="CDD" id="cd02440">
    <property type="entry name" value="AdoMet_MTases"/>
    <property type="match status" value="1"/>
</dbReference>
<dbReference type="EMBL" id="GU244497">
    <property type="protein sequence ID" value="ADO67245.1"/>
    <property type="molecule type" value="Genomic_DNA"/>
</dbReference>
<dbReference type="KEGG" id="vg:9887614"/>
<comment type="catalytic activity">
    <reaction evidence="12">
        <text>a 5'-end diphospho-ribonucleoside in mRNA + GTP + H(+) = a 5'-end (5'-triphosphoguanosine)-ribonucleoside in mRNA + diphosphate</text>
        <dbReference type="Rhea" id="RHEA:67012"/>
        <dbReference type="Rhea" id="RHEA-COMP:17165"/>
        <dbReference type="Rhea" id="RHEA-COMP:17166"/>
        <dbReference type="ChEBI" id="CHEBI:15378"/>
        <dbReference type="ChEBI" id="CHEBI:33019"/>
        <dbReference type="ChEBI" id="CHEBI:37565"/>
        <dbReference type="ChEBI" id="CHEBI:167616"/>
        <dbReference type="ChEBI" id="CHEBI:167617"/>
        <dbReference type="EC" id="2.7.7.50"/>
    </reaction>
</comment>
<organismHost>
    <name type="scientific">Cafeteria roenbergensis</name>
    <name type="common">Marine flagellate</name>
    <dbReference type="NCBI Taxonomy" id="33653"/>
</organismHost>
<dbReference type="SUPFAM" id="SSF53335">
    <property type="entry name" value="S-adenosyl-L-methionine-dependent methyltransferases"/>
    <property type="match status" value="1"/>
</dbReference>
<evidence type="ECO:0000256" key="5">
    <source>
        <dbReference type="ARBA" id="ARBA00022679"/>
    </source>
</evidence>
<dbReference type="Gene3D" id="2.40.50.140">
    <property type="entry name" value="Nucleic acid-binding proteins"/>
    <property type="match status" value="1"/>
</dbReference>
<dbReference type="Gene3D" id="3.20.100.10">
    <property type="entry name" value="mRNA triphosphatase Cet1-like"/>
    <property type="match status" value="1"/>
</dbReference>
<name>E3T4Y2_CROVB</name>
<evidence type="ECO:0000256" key="3">
    <source>
        <dbReference type="ARBA" id="ARBA00022603"/>
    </source>
</evidence>
<dbReference type="PROSITE" id="PS51562">
    <property type="entry name" value="RNA_CAP0_MT"/>
    <property type="match status" value="1"/>
</dbReference>
<reference evidence="15 16" key="1">
    <citation type="journal article" date="2010" name="Proc. Natl. Acad. Sci. U.S.A.">
        <title>Giant virus with a remarkable complement of genes infects marine zooplankton.</title>
        <authorList>
            <person name="Fischer M.G."/>
            <person name="Allen M.J."/>
            <person name="Wilson W.H."/>
            <person name="Suttle C.A."/>
        </authorList>
    </citation>
    <scope>NUCLEOTIDE SEQUENCE [LARGE SCALE GENOMIC DNA]</scope>
    <source>
        <strain evidence="15 16">BV-PW1</strain>
    </source>
</reference>
<dbReference type="PANTHER" id="PTHR12189:SF2">
    <property type="entry name" value="MRNA CAP GUANINE-N7 METHYLTRANSFERASE"/>
    <property type="match status" value="1"/>
</dbReference>
<keyword evidence="11" id="KW-0342">GTP-binding</keyword>
<organism evidence="15 16">
    <name type="scientific">Cafeteria roenbergensis virus (strain BV-PW1)</name>
    <name type="common">CroV</name>
    <dbReference type="NCBI Taxonomy" id="693272"/>
    <lineage>
        <taxon>Viruses</taxon>
        <taxon>Varidnaviria</taxon>
        <taxon>Bamfordvirae</taxon>
        <taxon>Nucleocytoviricota</taxon>
        <taxon>Megaviricetes</taxon>
        <taxon>Imitervirales</taxon>
        <taxon>Mimiviridae</taxon>
        <taxon>Aliimimivirinae</taxon>
        <taxon>Rheavirus</taxon>
        <taxon>Rheavirus sinusmexicani</taxon>
    </lineage>
</organism>
<accession>E3T4Y2</accession>
<evidence type="ECO:0000256" key="12">
    <source>
        <dbReference type="ARBA" id="ARBA00044679"/>
    </source>
</evidence>
<evidence type="ECO:0000256" key="7">
    <source>
        <dbReference type="ARBA" id="ARBA00022695"/>
    </source>
</evidence>
<evidence type="ECO:0000256" key="8">
    <source>
        <dbReference type="ARBA" id="ARBA00022741"/>
    </source>
</evidence>
<dbReference type="OrthoDB" id="544at10239"/>
<protein>
    <submittedName>
        <fullName evidence="15">Putative mRNA capping enzyme</fullName>
    </submittedName>
</protein>
<sequence>MELFNIENVYNIYKNIDKTDEVEVMFNNYRNDDKLTIEDFIRVSKMVKLLSKEQKKPLKQTISLDVVYSENNLVKYRVSVEGLDKINQLVNLVHQRSNNIILTVFLSKVDNKHVFVMKKTKDIKNIYDQDNLNIRFRKSKEEPLTKNELDKISNLTSEYHNNIHFRFKNRISYVIPTSVGDLSIDLTITQNSVELKKVKKEKSNYEIEMELYPTKKVDKKGLEEILQQVINVKKVLMQNTILGTKISTEKVIENYRELVYKNKEYSNTNLYSMQPISAEVQHLVDKVPNNYSATDKADGKKNVLFVTEGEVFLIDNTLQVKPTGMKVKDLDNTILEGELIFLPKKQMFLMMNFDILYYKGENQMDLVNLKDRLNVMIKAINQITGEKEKLVEEYQDKFDMNKMRHHYHKQIKNFYDELDKQIKKSKKGDIIIKPKCFFFPSGGSPSEIFMFADLIWESCTEDETVLCPYMLDGIIFTGLEQKYTPNKKDWKLPIYKFKPPSQNSLDVYVTFPKNADTGEYLQIFDNSRSDLVKGQNYRIANFFVGDKLGTREVPVPFMKEDNNHEGYFPIDKGQVRDIEGDIIQDKTVIEIAYHNDPNVDHPYRWQILRTRWDKTDSVNRHQKRYGNFRDVAIKTWKSMKEAVTWNEIKALANPDSYQQQSKQLQTRIDTSIISSDRQQDAYYQKISNLCQPMRKFHNWVKSIMIYTHAAKKQSLRNGKEQRLKVLDIGCGRGGDIMKMYHPRVGYYVGVDLCYDNIHSPNDGALARYKIFKDKFPDFPKMEFIQGDAGVEFNGAKQKQRLGNMKLDNMEMINKSFNKNNTFDLVNAMFSIHYLFADDSSLENLCSNINNHLKPGGFIIMTLFDGEKVHNLLENEKNNTFTTYYTDDEGKKTKLFEIIKKYKGTNLNRTGLALDIHMAWISEEGKYETEYLVTKDFMIETMKNKCNVDLIETDTFENLFHINKPWFDMIINVEENLKNRKFYNDVYQFYGDLRGADKESKKYSFLYRYFVFQKKY</sequence>
<dbReference type="GO" id="GO:0004484">
    <property type="term" value="F:mRNA guanylyltransferase activity"/>
    <property type="evidence" value="ECO:0007669"/>
    <property type="project" value="UniProtKB-EC"/>
</dbReference>
<dbReference type="SUPFAM" id="SSF56091">
    <property type="entry name" value="DNA ligase/mRNA capping enzyme, catalytic domain"/>
    <property type="match status" value="1"/>
</dbReference>
<dbReference type="Proteomes" id="UP000029781">
    <property type="component" value="Segment"/>
</dbReference>
<keyword evidence="4" id="KW-0507">mRNA processing</keyword>
<evidence type="ECO:0000313" key="15">
    <source>
        <dbReference type="EMBL" id="ADO67245.1"/>
    </source>
</evidence>
<evidence type="ECO:0000256" key="1">
    <source>
        <dbReference type="ARBA" id="ARBA00005129"/>
    </source>
</evidence>
<dbReference type="GO" id="GO:0005525">
    <property type="term" value="F:GTP binding"/>
    <property type="evidence" value="ECO:0007669"/>
    <property type="project" value="UniProtKB-KW"/>
</dbReference>
<keyword evidence="3" id="KW-0489">Methyltransferase</keyword>
<dbReference type="SUPFAM" id="SSF55154">
    <property type="entry name" value="CYTH-like phosphatases"/>
    <property type="match status" value="1"/>
</dbReference>
<dbReference type="PANTHER" id="PTHR12189">
    <property type="entry name" value="MRNA GUANINE-7- METHYLTRANSFERASE"/>
    <property type="match status" value="1"/>
</dbReference>
<evidence type="ECO:0000313" key="16">
    <source>
        <dbReference type="Proteomes" id="UP000029781"/>
    </source>
</evidence>
<evidence type="ECO:0000256" key="10">
    <source>
        <dbReference type="ARBA" id="ARBA00022884"/>
    </source>
</evidence>
<dbReference type="InterPro" id="IPR004971">
    <property type="entry name" value="mRNA_G-N7_MeTrfase_dom"/>
</dbReference>
<dbReference type="GO" id="GO:0003723">
    <property type="term" value="F:RNA binding"/>
    <property type="evidence" value="ECO:0007669"/>
    <property type="project" value="UniProtKB-KW"/>
</dbReference>
<evidence type="ECO:0000256" key="11">
    <source>
        <dbReference type="ARBA" id="ARBA00023134"/>
    </source>
</evidence>
<dbReference type="InterPro" id="IPR029063">
    <property type="entry name" value="SAM-dependent_MTases_sf"/>
</dbReference>
<keyword evidence="10" id="KW-0694">RNA-binding</keyword>
<dbReference type="UniPathway" id="UPA00922"/>
<feature type="domain" description="MRNA cap 0 methyltransferase" evidence="14">
    <location>
        <begin position="688"/>
        <end position="1014"/>
    </location>
</feature>
<dbReference type="InterPro" id="IPR037009">
    <property type="entry name" value="mRNA_triPase_Cet1_sf"/>
</dbReference>
<dbReference type="GO" id="GO:0004482">
    <property type="term" value="F:mRNA 5'-cap (guanine-N7-)-methyltransferase activity"/>
    <property type="evidence" value="ECO:0007669"/>
    <property type="project" value="InterPro"/>
</dbReference>
<keyword evidence="7" id="KW-0548">Nucleotidyltransferase</keyword>
<keyword evidence="16" id="KW-1185">Reference proteome</keyword>
<dbReference type="GO" id="GO:0004651">
    <property type="term" value="F:polynucleotide 5'-phosphatase activity"/>
    <property type="evidence" value="ECO:0007669"/>
    <property type="project" value="InterPro"/>
</dbReference>
<evidence type="ECO:0000256" key="2">
    <source>
        <dbReference type="ARBA" id="ARBA00008556"/>
    </source>
</evidence>
<dbReference type="Pfam" id="PF03291">
    <property type="entry name" value="mRNA_G-N7_MeTrfase"/>
    <property type="match status" value="1"/>
</dbReference>
<evidence type="ECO:0000256" key="4">
    <source>
        <dbReference type="ARBA" id="ARBA00022664"/>
    </source>
</evidence>
<evidence type="ECO:0000256" key="9">
    <source>
        <dbReference type="ARBA" id="ARBA00022801"/>
    </source>
</evidence>
<keyword evidence="9" id="KW-0378">Hydrolase</keyword>